<keyword evidence="2" id="KW-0238">DNA-binding</keyword>
<keyword evidence="1" id="KW-0805">Transcription regulation</keyword>
<reference evidence="5 6" key="1">
    <citation type="submission" date="2018-12" db="EMBL/GenBank/DDBJ databases">
        <title>Alloscrdovia theropitheci sp. nov: a novel taxon from the feces of the bleeding-herat monkey (Theropithecus geleda).</title>
        <authorList>
            <person name="Modesto M."/>
        </authorList>
    </citation>
    <scope>NUCLEOTIDE SEQUENCE [LARGE SCALE GENOMIC DNA]</scope>
    <source>
        <strain evidence="5 6">GLDI4/2</strain>
    </source>
</reference>
<dbReference type="CDD" id="cd01392">
    <property type="entry name" value="HTH_LacI"/>
    <property type="match status" value="1"/>
</dbReference>
<proteinExistence type="predicted"/>
<gene>
    <name evidence="5" type="ORF">EJ419_02875</name>
</gene>
<dbReference type="InterPro" id="IPR010982">
    <property type="entry name" value="Lambda_DNA-bd_dom_sf"/>
</dbReference>
<dbReference type="Gene3D" id="1.10.260.40">
    <property type="entry name" value="lambda repressor-like DNA-binding domains"/>
    <property type="match status" value="1"/>
</dbReference>
<dbReference type="Gene3D" id="3.40.50.2300">
    <property type="match status" value="2"/>
</dbReference>
<evidence type="ECO:0000256" key="2">
    <source>
        <dbReference type="ARBA" id="ARBA00023125"/>
    </source>
</evidence>
<dbReference type="InterPro" id="IPR046335">
    <property type="entry name" value="LacI/GalR-like_sensor"/>
</dbReference>
<dbReference type="SMART" id="SM00354">
    <property type="entry name" value="HTH_LACI"/>
    <property type="match status" value="1"/>
</dbReference>
<evidence type="ECO:0000256" key="1">
    <source>
        <dbReference type="ARBA" id="ARBA00023015"/>
    </source>
</evidence>
<accession>A0A4V6N6W8</accession>
<dbReference type="AlphaFoldDB" id="A0A4V6N6W8"/>
<evidence type="ECO:0000313" key="5">
    <source>
        <dbReference type="EMBL" id="TCD54559.1"/>
    </source>
</evidence>
<dbReference type="PROSITE" id="PS50932">
    <property type="entry name" value="HTH_LACI_2"/>
    <property type="match status" value="1"/>
</dbReference>
<keyword evidence="3" id="KW-0804">Transcription</keyword>
<dbReference type="InterPro" id="IPR000843">
    <property type="entry name" value="HTH_LacI"/>
</dbReference>
<dbReference type="Pfam" id="PF00356">
    <property type="entry name" value="LacI"/>
    <property type="match status" value="1"/>
</dbReference>
<dbReference type="SUPFAM" id="SSF47413">
    <property type="entry name" value="lambda repressor-like DNA-binding domains"/>
    <property type="match status" value="1"/>
</dbReference>
<dbReference type="InterPro" id="IPR028082">
    <property type="entry name" value="Peripla_BP_I"/>
</dbReference>
<sequence length="360" mass="40098">MSQRVTITQIAQEAGVSIKTVSNVLNGTGNMRPSTRARVQEVIDTLGYQVNLAARSMRTGSTKIIGLGIADFSQPFNPYLTDSIINVARSHGYGVITSTYGYHHQTIESILPQTHKLPADGWIFFLGDHVDENSHIFKQNYPVVLATEWNAFDKVDSVSISSYDIIKKVTKRFIQSGKKRIFFAGSAPRQSGENDEDYISRILSAQHGAVNSRARGYLDALNDSGMRIDSRYVRDCMYIDHKNGYELANRLCKDIKSGIVECPDAIICANDALAFGIIRGLSDHDVRVPDDVEIIGFDNVPESQYSNPALTSIDPHINEFARTAVELLIERIEGYDGPIRRRNVECDVHVRSSALNPEFL</sequence>
<feature type="domain" description="HTH lacI-type" evidence="4">
    <location>
        <begin position="5"/>
        <end position="59"/>
    </location>
</feature>
<organism evidence="5 6">
    <name type="scientific">Alloscardovia theropitheci</name>
    <dbReference type="NCBI Taxonomy" id="2496842"/>
    <lineage>
        <taxon>Bacteria</taxon>
        <taxon>Bacillati</taxon>
        <taxon>Actinomycetota</taxon>
        <taxon>Actinomycetes</taxon>
        <taxon>Bifidobacteriales</taxon>
        <taxon>Bifidobacteriaceae</taxon>
        <taxon>Alloscardovia</taxon>
    </lineage>
</organism>
<dbReference type="Pfam" id="PF13377">
    <property type="entry name" value="Peripla_BP_3"/>
    <property type="match status" value="1"/>
</dbReference>
<comment type="caution">
    <text evidence="5">The sequence shown here is derived from an EMBL/GenBank/DDBJ whole genome shotgun (WGS) entry which is preliminary data.</text>
</comment>
<name>A0A4V6N6W8_9BIFI</name>
<evidence type="ECO:0000259" key="4">
    <source>
        <dbReference type="PROSITE" id="PS50932"/>
    </source>
</evidence>
<evidence type="ECO:0000313" key="6">
    <source>
        <dbReference type="Proteomes" id="UP000291289"/>
    </source>
</evidence>
<dbReference type="PANTHER" id="PTHR30146:SF109">
    <property type="entry name" value="HTH-TYPE TRANSCRIPTIONAL REGULATOR GALS"/>
    <property type="match status" value="1"/>
</dbReference>
<dbReference type="SUPFAM" id="SSF53822">
    <property type="entry name" value="Periplasmic binding protein-like I"/>
    <property type="match status" value="1"/>
</dbReference>
<keyword evidence="6" id="KW-1185">Reference proteome</keyword>
<dbReference type="GO" id="GO:0000976">
    <property type="term" value="F:transcription cis-regulatory region binding"/>
    <property type="evidence" value="ECO:0007669"/>
    <property type="project" value="TreeGrafter"/>
</dbReference>
<dbReference type="PANTHER" id="PTHR30146">
    <property type="entry name" value="LACI-RELATED TRANSCRIPTIONAL REPRESSOR"/>
    <property type="match status" value="1"/>
</dbReference>
<dbReference type="EMBL" id="RXLP01000014">
    <property type="protein sequence ID" value="TCD54559.1"/>
    <property type="molecule type" value="Genomic_DNA"/>
</dbReference>
<dbReference type="Proteomes" id="UP000291289">
    <property type="component" value="Unassembled WGS sequence"/>
</dbReference>
<dbReference type="OrthoDB" id="2854648at2"/>
<protein>
    <submittedName>
        <fullName evidence="5">LacI family transcriptional regulator</fullName>
    </submittedName>
</protein>
<dbReference type="RefSeq" id="WP_131283418.1">
    <property type="nucleotide sequence ID" value="NZ_RXLP01000014.1"/>
</dbReference>
<dbReference type="GO" id="GO:0003700">
    <property type="term" value="F:DNA-binding transcription factor activity"/>
    <property type="evidence" value="ECO:0007669"/>
    <property type="project" value="TreeGrafter"/>
</dbReference>
<dbReference type="CDD" id="cd06267">
    <property type="entry name" value="PBP1_LacI_sugar_binding-like"/>
    <property type="match status" value="1"/>
</dbReference>
<evidence type="ECO:0000256" key="3">
    <source>
        <dbReference type="ARBA" id="ARBA00023163"/>
    </source>
</evidence>